<feature type="domain" description="DUF4142" evidence="1">
    <location>
        <begin position="1"/>
        <end position="47"/>
    </location>
</feature>
<reference evidence="2 3" key="1">
    <citation type="submission" date="2020-01" db="EMBL/GenBank/DDBJ databases">
        <authorList>
            <person name="Kim M.K."/>
        </authorList>
    </citation>
    <scope>NUCLEOTIDE SEQUENCE [LARGE SCALE GENOMIC DNA]</scope>
    <source>
        <strain evidence="2 3">172606-1</strain>
    </source>
</reference>
<name>A0A6C0GCI2_9BACT</name>
<dbReference type="Pfam" id="PF13628">
    <property type="entry name" value="DUF4142"/>
    <property type="match status" value="1"/>
</dbReference>
<keyword evidence="3" id="KW-1185">Reference proteome</keyword>
<proteinExistence type="predicted"/>
<evidence type="ECO:0000259" key="1">
    <source>
        <dbReference type="Pfam" id="PF13628"/>
    </source>
</evidence>
<evidence type="ECO:0000313" key="2">
    <source>
        <dbReference type="EMBL" id="QHT65607.1"/>
    </source>
</evidence>
<evidence type="ECO:0000313" key="3">
    <source>
        <dbReference type="Proteomes" id="UP000480178"/>
    </source>
</evidence>
<sequence>MNEQITAHDETITNFEKAASGAKDGDVKGFANKYLSALRTHRQHATEVKTVTDAF</sequence>
<gene>
    <name evidence="2" type="ORF">GXP67_02475</name>
</gene>
<dbReference type="AlphaFoldDB" id="A0A6C0GCI2"/>
<dbReference type="InterPro" id="IPR025419">
    <property type="entry name" value="DUF4142"/>
</dbReference>
<organism evidence="2 3">
    <name type="scientific">Rhodocytophaga rosea</name>
    <dbReference type="NCBI Taxonomy" id="2704465"/>
    <lineage>
        <taxon>Bacteria</taxon>
        <taxon>Pseudomonadati</taxon>
        <taxon>Bacteroidota</taxon>
        <taxon>Cytophagia</taxon>
        <taxon>Cytophagales</taxon>
        <taxon>Rhodocytophagaceae</taxon>
        <taxon>Rhodocytophaga</taxon>
    </lineage>
</organism>
<dbReference type="Proteomes" id="UP000480178">
    <property type="component" value="Chromosome"/>
</dbReference>
<protein>
    <submittedName>
        <fullName evidence="2">DUF4142 domain-containing protein</fullName>
    </submittedName>
</protein>
<dbReference type="EMBL" id="CP048222">
    <property type="protein sequence ID" value="QHT65607.1"/>
    <property type="molecule type" value="Genomic_DNA"/>
</dbReference>
<dbReference type="KEGG" id="rhoz:GXP67_02475"/>
<accession>A0A6C0GCI2</accession>